<evidence type="ECO:0000256" key="1">
    <source>
        <dbReference type="SAM" id="MobiDB-lite"/>
    </source>
</evidence>
<proteinExistence type="predicted"/>
<dbReference type="Proteomes" id="UP000026960">
    <property type="component" value="Chromosome 7"/>
</dbReference>
<dbReference type="EnsemblPlants" id="OBART07G25830.1">
    <property type="protein sequence ID" value="OBART07G25830.1"/>
    <property type="gene ID" value="OBART07G25830"/>
</dbReference>
<protein>
    <submittedName>
        <fullName evidence="2">Uncharacterized protein</fullName>
    </submittedName>
</protein>
<dbReference type="PaxDb" id="65489-OBART07G25830.1"/>
<dbReference type="AlphaFoldDB" id="A0A0D3GUT1"/>
<sequence>MAASSVLQPAAAAAAWPRFLPSPRRSAAQTYQVISMHKFEWKRPFSGSHRSGILLVCRSSGSSVKAATSSRPEAVSSSHNDQSSKHLFGSVSDAYTIISGYWIGPDMDDGCGNVVAILQRIIILHIKLA</sequence>
<keyword evidence="3" id="KW-1185">Reference proteome</keyword>
<feature type="region of interest" description="Disordered" evidence="1">
    <location>
        <begin position="67"/>
        <end position="86"/>
    </location>
</feature>
<evidence type="ECO:0000313" key="3">
    <source>
        <dbReference type="Proteomes" id="UP000026960"/>
    </source>
</evidence>
<accession>A0A0D3GUT1</accession>
<reference evidence="2" key="2">
    <citation type="submission" date="2015-03" db="UniProtKB">
        <authorList>
            <consortium name="EnsemblPlants"/>
        </authorList>
    </citation>
    <scope>IDENTIFICATION</scope>
</reference>
<dbReference type="eggNOG" id="ENOG502R3UR">
    <property type="taxonomic scope" value="Eukaryota"/>
</dbReference>
<organism evidence="2">
    <name type="scientific">Oryza barthii</name>
    <dbReference type="NCBI Taxonomy" id="65489"/>
    <lineage>
        <taxon>Eukaryota</taxon>
        <taxon>Viridiplantae</taxon>
        <taxon>Streptophyta</taxon>
        <taxon>Embryophyta</taxon>
        <taxon>Tracheophyta</taxon>
        <taxon>Spermatophyta</taxon>
        <taxon>Magnoliopsida</taxon>
        <taxon>Liliopsida</taxon>
        <taxon>Poales</taxon>
        <taxon>Poaceae</taxon>
        <taxon>BOP clade</taxon>
        <taxon>Oryzoideae</taxon>
        <taxon>Oryzeae</taxon>
        <taxon>Oryzinae</taxon>
        <taxon>Oryza</taxon>
    </lineage>
</organism>
<name>A0A0D3GUT1_9ORYZ</name>
<dbReference type="HOGENOM" id="CLU_2019011_0_0_1"/>
<evidence type="ECO:0000313" key="2">
    <source>
        <dbReference type="EnsemblPlants" id="OBART07G25830.1"/>
    </source>
</evidence>
<dbReference type="Gramene" id="OBART07G25830.1">
    <property type="protein sequence ID" value="OBART07G25830.1"/>
    <property type="gene ID" value="OBART07G25830"/>
</dbReference>
<reference evidence="2" key="1">
    <citation type="journal article" date="2009" name="Rice">
        <title>De Novo Next Generation Sequencing of Plant Genomes.</title>
        <authorList>
            <person name="Rounsley S."/>
            <person name="Marri P.R."/>
            <person name="Yu Y."/>
            <person name="He R."/>
            <person name="Sisneros N."/>
            <person name="Goicoechea J.L."/>
            <person name="Lee S.J."/>
            <person name="Angelova A."/>
            <person name="Kudrna D."/>
            <person name="Luo M."/>
            <person name="Affourtit J."/>
            <person name="Desany B."/>
            <person name="Knight J."/>
            <person name="Niazi F."/>
            <person name="Egholm M."/>
            <person name="Wing R.A."/>
        </authorList>
    </citation>
    <scope>NUCLEOTIDE SEQUENCE [LARGE SCALE GENOMIC DNA]</scope>
    <source>
        <strain evidence="2">cv. IRGC 105608</strain>
    </source>
</reference>